<proteinExistence type="predicted"/>
<evidence type="ECO:0008006" key="3">
    <source>
        <dbReference type="Google" id="ProtNLM"/>
    </source>
</evidence>
<evidence type="ECO:0000313" key="1">
    <source>
        <dbReference type="EMBL" id="UWP84779.1"/>
    </source>
</evidence>
<dbReference type="Proteomes" id="UP001059617">
    <property type="component" value="Chromosome"/>
</dbReference>
<keyword evidence="2" id="KW-1185">Reference proteome</keyword>
<gene>
    <name evidence="1" type="ORF">Dfulv_11335</name>
</gene>
<reference evidence="1" key="2">
    <citation type="submission" date="2022-09" db="EMBL/GenBank/DDBJ databases">
        <title>Biosynthetic gene clusters of Dactylosporangioum fulvum.</title>
        <authorList>
            <person name="Caradec T."/>
        </authorList>
    </citation>
    <scope>NUCLEOTIDE SEQUENCE</scope>
    <source>
        <strain evidence="1">NRRL B-16292</strain>
    </source>
</reference>
<protein>
    <recommendedName>
        <fullName evidence="3">DUF4274 domain-containing protein</fullName>
    </recommendedName>
</protein>
<dbReference type="RefSeq" id="WP_259862739.1">
    <property type="nucleotide sequence ID" value="NZ_BAAAST010000011.1"/>
</dbReference>
<organism evidence="1 2">
    <name type="scientific">Dactylosporangium fulvum</name>
    <dbReference type="NCBI Taxonomy" id="53359"/>
    <lineage>
        <taxon>Bacteria</taxon>
        <taxon>Bacillati</taxon>
        <taxon>Actinomycetota</taxon>
        <taxon>Actinomycetes</taxon>
        <taxon>Micromonosporales</taxon>
        <taxon>Micromonosporaceae</taxon>
        <taxon>Dactylosporangium</taxon>
    </lineage>
</organism>
<reference evidence="1" key="1">
    <citation type="submission" date="2021-04" db="EMBL/GenBank/DDBJ databases">
        <authorList>
            <person name="Hartkoorn R.C."/>
            <person name="Beaudoing E."/>
            <person name="Hot D."/>
        </authorList>
    </citation>
    <scope>NUCLEOTIDE SEQUENCE</scope>
    <source>
        <strain evidence="1">NRRL B-16292</strain>
    </source>
</reference>
<sequence length="216" mass="24579">MIDPENVSLSSFLTSWYGPPTSPISPVPPTSKWLPEPLKEWYQLSSQWGHSLAATRRIRNPDQIVIDDAMAIFMEDATGDWRWAFHTEHPDSVYDAELGEEWEQVAEGLAELLIHNALSEATYNATSWRECGQVPEERLTSILLPMTEIAFRGWRWPKPGGRIYMSDSLVAEVLPAMELGAPWKARSGYAEVRVASPHPDKLAFVDEMNDLKWLRK</sequence>
<dbReference type="EMBL" id="CP073720">
    <property type="protein sequence ID" value="UWP84779.1"/>
    <property type="molecule type" value="Genomic_DNA"/>
</dbReference>
<name>A0ABY5W6X8_9ACTN</name>
<accession>A0ABY5W6X8</accession>
<evidence type="ECO:0000313" key="2">
    <source>
        <dbReference type="Proteomes" id="UP001059617"/>
    </source>
</evidence>